<proteinExistence type="predicted"/>
<dbReference type="VEuPathDB" id="TriTrypDB:ADEAN_000747600"/>
<dbReference type="Proteomes" id="UP000515908">
    <property type="component" value="Chromosome 15"/>
</dbReference>
<dbReference type="EMBL" id="LR877159">
    <property type="protein sequence ID" value="CAD2219962.1"/>
    <property type="molecule type" value="Genomic_DNA"/>
</dbReference>
<organism evidence="1 2">
    <name type="scientific">Angomonas deanei</name>
    <dbReference type="NCBI Taxonomy" id="59799"/>
    <lineage>
        <taxon>Eukaryota</taxon>
        <taxon>Discoba</taxon>
        <taxon>Euglenozoa</taxon>
        <taxon>Kinetoplastea</taxon>
        <taxon>Metakinetoplastina</taxon>
        <taxon>Trypanosomatida</taxon>
        <taxon>Trypanosomatidae</taxon>
        <taxon>Strigomonadinae</taxon>
        <taxon>Angomonas</taxon>
    </lineage>
</organism>
<accession>A0A7G2CP54</accession>
<evidence type="ECO:0000313" key="2">
    <source>
        <dbReference type="Proteomes" id="UP000515908"/>
    </source>
</evidence>
<keyword evidence="2" id="KW-1185">Reference proteome</keyword>
<evidence type="ECO:0000313" key="1">
    <source>
        <dbReference type="EMBL" id="CAD2219962.1"/>
    </source>
</evidence>
<name>A0A7G2CP54_9TRYP</name>
<protein>
    <submittedName>
        <fullName evidence="1">Uncharacterized protein</fullName>
    </submittedName>
</protein>
<sequence>MSAVVLQSNHLRKVHLVESIRVVQLPCGDAYQLVVDRIVSPFSCASSHLKSWLRDDPADVAVLTSLHTFSAHLCGVAKGDKERHSSKNKAHQPVTYICENIVPLLAYLHEANTITIHLPVSHALPDSAKRVLHSQIQRLVKNLGNVCCVRPTVLRKGVAALLLSNSDDDSAASSVLVSMVRIIRDGTIVFLLTPERPPLDADGCIRVILCPLNATLLHHGLSEEVSESGKDQSEFPSVDNGLLRSLTYFMRAYTGIVTGSLLWQHRLDESGAVEKEIIQCMGNLESFATEYDISFLHKTVSSVPESHLNAVLGHCLGQCADGLHEFPSVFSRKTARENVTHPEYHTQAIPFLFQMCALYEKGTGSDFVVHLNGPPGVEEHIPEDWTYRKDCSTDVVRLRIVCHTLPQLLHGLSKDGQLVLTSKTVDEVLQKLLQFYAVGANLEGDEDAECHELLSEQSDLSTLNSFPSLDVLPEGLEHAASLFINQFRTSVARYALDCCFRSQEARRVKELISGFRGGAEKKGEHAYRLSFRERKQLTAVTQVEGFCDMINHIVAPAMTSTRKFVFDVFPIEFSHQTVRNEKIDPAQATASVFQRCISDDNTCFVSDGGAVHTFIGYDESFADKWTCVQVEINPRSLVNKASMLVYASYNDPDSGERNRPLQGYLLSKIRQVSQLHLLRQLRDSQNSSTELIPENWGDQFDPTPSHGTVEETKATSTFYLTGENVLEIPIYYKLQHQSKKILSRIVSNSPRLELINIFNREQCFVVSDDKEEDTFHYLRLVFVKDMEHSASCTSPSPPIKANDRCPLLVVQLFRATSNASISQPLQKLQDFCYFLALQELQTHINYGQHKIISLNDLVFLKNQRFPPEAIHLKDIHHTADPRTLDLCLSLLIFNLKESKFKLFNIQEEGSYSVSSFIEHYSLDEKVPAPAAGSARKPADLHATGSGRKETSEKVFRFVKLVDGVTDVLVSCAVYADKANGAVVCERFTTKVPQERYINGESEKGVFALLSKCVQDTMSQLAFWAGSQHFPTDVREVPSACRQLLKCSDDVGSEDGSILRSEHFSLDDISPPVLPFLIEGLLGALSSFLPCCVEADNGQNTATFVKHFDWRRTEYYQNNPLVDQYDFYIVSTAGDGADGGGGLSKTQAVSFAFPDLSPTLTTIQEVLNTTSKEEGLPAVESMTPRIVIAVSLLRGLTMSVFNFRDATILFQLVGVIVDSMEEKAHLLNEILLQRTGMSSLFGLCEEDLAKNCCGDDTNVITARELNIRSELYKRRVHHMRFLPTCKADNALIILIEGLYNRGLIVNYVFPFEDGVKVLFDEGVAPSAESCEQILNSFINSGSLCIEPHSALLPQVSLLLHGKDGAAVNTNCVRLVDPNHVPQDSLIACDYHRHVLAAHIIAEAQCARSTVAETLRQCDVLWRSEVRNNVETLACSVVALQQKSKQIFASRVPDFSLRRDMWKPEDDVLDREVPPSARLGRRYSDTINGVLEKCANHLRRQYPSLCIINLDPNDVATTQNDTLLNRLRCRYGKVSDENGDVFFFSPRLIYAVLPLSDVLPTEETAERDGPEESGSLVESGLLIVEIGLQVVYYALDCFLIHGRSVPLSVTTRAAALFKENLFFDSLLYDGFVRYLLLSLLDKNFTKSPGQLSPPVALGNLVAYYPYPPENSHNTVAVFPIVDGRVKHLKKLSQNNDGSSNPSNSNIVIVHPSEQMPYLMSANKPHHYFYGGFIDWERDHLIVVIAAEKDDDARESYPSRVELPNMVAQARACLLDLLLDSTQQERLDATWEVLFGESESDVRHDVSLEECLLVVQECQTIPLHYVKNGLRSLVESLSDVFPRHVQTVAQSHCKEYCIHSLSLHHSTSKEDAGDASREVNDDNEYVITFASQKRRDIVIMANVERNAHGTQLISVLLLRKGSCAREITTDEGEFIDLFCQFIVNCVWCTLS</sequence>
<reference evidence="1 2" key="1">
    <citation type="submission" date="2020-08" db="EMBL/GenBank/DDBJ databases">
        <authorList>
            <person name="Newling K."/>
            <person name="Davey J."/>
            <person name="Forrester S."/>
        </authorList>
    </citation>
    <scope>NUCLEOTIDE SEQUENCE [LARGE SCALE GENOMIC DNA]</scope>
    <source>
        <strain evidence="2">Crithidia deanei Carvalho (ATCC PRA-265)</strain>
    </source>
</reference>
<gene>
    <name evidence="1" type="ORF">ADEAN_000747600</name>
</gene>